<proteinExistence type="predicted"/>
<keyword evidence="10" id="KW-1185">Reference proteome</keyword>
<dbReference type="Pfam" id="PF00746">
    <property type="entry name" value="Gram_pos_anchor"/>
    <property type="match status" value="1"/>
</dbReference>
<dbReference type="PROSITE" id="PS50847">
    <property type="entry name" value="GRAM_POS_ANCHORING"/>
    <property type="match status" value="1"/>
</dbReference>
<feature type="compositionally biased region" description="Low complexity" evidence="5">
    <location>
        <begin position="259"/>
        <end position="279"/>
    </location>
</feature>
<evidence type="ECO:0000256" key="6">
    <source>
        <dbReference type="SAM" id="Phobius"/>
    </source>
</evidence>
<dbReference type="AlphaFoldDB" id="R3WIX7"/>
<feature type="region of interest" description="Disordered" evidence="5">
    <location>
        <begin position="258"/>
        <end position="301"/>
    </location>
</feature>
<keyword evidence="3 7" id="KW-0732">Signal</keyword>
<sequence length="337" mass="37023">MKKYLLASTLILLFPLTAIADTEVGSTTESLTVNSTEQSALVSENTENTDSEISTNVTEETSSEAIDASKEKESVQSKVEETIEKSETPDALTSDEDPSQIREALKADYMSTILSPEEVDSYTDQQLLNAMTFVNRVNYDVYSLDISGYAHALQALYKDHTLSWDKIEQAMTYNPNDFKNALDMIPTISQLQNYLDALYPSTSSFIAIPKLSDEELTNILTHISPIQKEIVEKDGTLFPGIIAWIMTFSEDQSVLAGGTATSTTSTTSSQESSSEVTSSSEKEKAEVPATSESTPTKKTGFLPKTGEQRKVWLTVIGGIILVIVLFILIRKKKNSAH</sequence>
<keyword evidence="1" id="KW-0134">Cell wall</keyword>
<comment type="caution">
    <text evidence="9">The sequence shown here is derived from an EMBL/GenBank/DDBJ whole genome shotgun (WGS) entry which is preliminary data.</text>
</comment>
<feature type="region of interest" description="Disordered" evidence="5">
    <location>
        <begin position="30"/>
        <end position="98"/>
    </location>
</feature>
<evidence type="ECO:0000259" key="8">
    <source>
        <dbReference type="PROSITE" id="PS50847"/>
    </source>
</evidence>
<keyword evidence="2" id="KW-0964">Secreted</keyword>
<evidence type="ECO:0000313" key="9">
    <source>
        <dbReference type="EMBL" id="EOL41840.1"/>
    </source>
</evidence>
<keyword evidence="6" id="KW-0472">Membrane</keyword>
<keyword evidence="4" id="KW-0572">Peptidoglycan-anchor</keyword>
<dbReference type="PATRIC" id="fig|1158610.3.peg.3399"/>
<accession>R3WIX7</accession>
<evidence type="ECO:0000256" key="5">
    <source>
        <dbReference type="SAM" id="MobiDB-lite"/>
    </source>
</evidence>
<dbReference type="Proteomes" id="UP000013785">
    <property type="component" value="Unassembled WGS sequence"/>
</dbReference>
<evidence type="ECO:0000256" key="4">
    <source>
        <dbReference type="ARBA" id="ARBA00023088"/>
    </source>
</evidence>
<dbReference type="InterPro" id="IPR019931">
    <property type="entry name" value="LPXTG_anchor"/>
</dbReference>
<dbReference type="RefSeq" id="WP_010770035.1">
    <property type="nucleotide sequence ID" value="NZ_ASWE01000001.1"/>
</dbReference>
<dbReference type="eggNOG" id="ENOG50305KC">
    <property type="taxonomic scope" value="Bacteria"/>
</dbReference>
<dbReference type="HOGENOM" id="CLU_823204_0_0_9"/>
<name>R3WIX7_9ENTE</name>
<feature type="signal peptide" evidence="7">
    <location>
        <begin position="1"/>
        <end position="20"/>
    </location>
</feature>
<feature type="compositionally biased region" description="Polar residues" evidence="5">
    <location>
        <begin position="30"/>
        <end position="64"/>
    </location>
</feature>
<evidence type="ECO:0000256" key="7">
    <source>
        <dbReference type="SAM" id="SignalP"/>
    </source>
</evidence>
<feature type="domain" description="Gram-positive cocci surface proteins LPxTG" evidence="8">
    <location>
        <begin position="302"/>
        <end position="337"/>
    </location>
</feature>
<dbReference type="OrthoDB" id="2194558at2"/>
<evidence type="ECO:0000256" key="1">
    <source>
        <dbReference type="ARBA" id="ARBA00022512"/>
    </source>
</evidence>
<feature type="transmembrane region" description="Helical" evidence="6">
    <location>
        <begin position="311"/>
        <end position="329"/>
    </location>
</feature>
<dbReference type="NCBIfam" id="TIGR01167">
    <property type="entry name" value="LPXTG_anchor"/>
    <property type="match status" value="1"/>
</dbReference>
<feature type="chain" id="PRO_5004362970" evidence="7">
    <location>
        <begin position="21"/>
        <end position="337"/>
    </location>
</feature>
<reference evidence="9 10" key="1">
    <citation type="submission" date="2013-02" db="EMBL/GenBank/DDBJ databases">
        <title>The Genome Sequence of Enterococcus phoeniculicola BAA-412.</title>
        <authorList>
            <consortium name="The Broad Institute Genome Sequencing Platform"/>
            <consortium name="The Broad Institute Genome Sequencing Center for Infectious Disease"/>
            <person name="Earl A.M."/>
            <person name="Gilmore M.S."/>
            <person name="Lebreton F."/>
            <person name="Walker B."/>
            <person name="Young S.K."/>
            <person name="Zeng Q."/>
            <person name="Gargeya S."/>
            <person name="Fitzgerald M."/>
            <person name="Haas B."/>
            <person name="Abouelleil A."/>
            <person name="Alvarado L."/>
            <person name="Arachchi H.M."/>
            <person name="Berlin A.M."/>
            <person name="Chapman S.B."/>
            <person name="Dewar J."/>
            <person name="Goldberg J."/>
            <person name="Griggs A."/>
            <person name="Gujja S."/>
            <person name="Hansen M."/>
            <person name="Howarth C."/>
            <person name="Imamovic A."/>
            <person name="Larimer J."/>
            <person name="McCowan C."/>
            <person name="Murphy C."/>
            <person name="Neiman D."/>
            <person name="Pearson M."/>
            <person name="Priest M."/>
            <person name="Roberts A."/>
            <person name="Saif S."/>
            <person name="Shea T."/>
            <person name="Sisk P."/>
            <person name="Sykes S."/>
            <person name="Wortman J."/>
            <person name="Nusbaum C."/>
            <person name="Birren B."/>
        </authorList>
    </citation>
    <scope>NUCLEOTIDE SEQUENCE [LARGE SCALE GENOMIC DNA]</scope>
    <source>
        <strain evidence="9 10">ATCC BAA-412</strain>
    </source>
</reference>
<feature type="compositionally biased region" description="Basic and acidic residues" evidence="5">
    <location>
        <begin position="67"/>
        <end position="88"/>
    </location>
</feature>
<evidence type="ECO:0000256" key="3">
    <source>
        <dbReference type="ARBA" id="ARBA00022729"/>
    </source>
</evidence>
<protein>
    <submittedName>
        <fullName evidence="9">LPXTG-domain-containing protein cell wall anchor domain</fullName>
    </submittedName>
</protein>
<organism evidence="9 10">
    <name type="scientific">Enterococcus phoeniculicola ATCC BAA-412</name>
    <dbReference type="NCBI Taxonomy" id="1158610"/>
    <lineage>
        <taxon>Bacteria</taxon>
        <taxon>Bacillati</taxon>
        <taxon>Bacillota</taxon>
        <taxon>Bacilli</taxon>
        <taxon>Lactobacillales</taxon>
        <taxon>Enterococcaceae</taxon>
        <taxon>Enterococcus</taxon>
    </lineage>
</organism>
<keyword evidence="6" id="KW-1133">Transmembrane helix</keyword>
<keyword evidence="6" id="KW-0812">Transmembrane</keyword>
<dbReference type="EMBL" id="AJAT01000018">
    <property type="protein sequence ID" value="EOL41840.1"/>
    <property type="molecule type" value="Genomic_DNA"/>
</dbReference>
<gene>
    <name evidence="9" type="ORF">UC3_03405</name>
</gene>
<evidence type="ECO:0000313" key="10">
    <source>
        <dbReference type="Proteomes" id="UP000013785"/>
    </source>
</evidence>
<evidence type="ECO:0000256" key="2">
    <source>
        <dbReference type="ARBA" id="ARBA00022525"/>
    </source>
</evidence>